<name>A0A6A6WXZ3_9PLEO</name>
<protein>
    <recommendedName>
        <fullName evidence="3">Fungal N-terminal domain-containing protein</fullName>
    </recommendedName>
</protein>
<dbReference type="AlphaFoldDB" id="A0A6A6WXZ3"/>
<proteinExistence type="predicted"/>
<reference evidence="1" key="1">
    <citation type="journal article" date="2020" name="Stud. Mycol.">
        <title>101 Dothideomycetes genomes: a test case for predicting lifestyles and emergence of pathogens.</title>
        <authorList>
            <person name="Haridas S."/>
            <person name="Albert R."/>
            <person name="Binder M."/>
            <person name="Bloem J."/>
            <person name="Labutti K."/>
            <person name="Salamov A."/>
            <person name="Andreopoulos B."/>
            <person name="Baker S."/>
            <person name="Barry K."/>
            <person name="Bills G."/>
            <person name="Bluhm B."/>
            <person name="Cannon C."/>
            <person name="Castanera R."/>
            <person name="Culley D."/>
            <person name="Daum C."/>
            <person name="Ezra D."/>
            <person name="Gonzalez J."/>
            <person name="Henrissat B."/>
            <person name="Kuo A."/>
            <person name="Liang C."/>
            <person name="Lipzen A."/>
            <person name="Lutzoni F."/>
            <person name="Magnuson J."/>
            <person name="Mondo S."/>
            <person name="Nolan M."/>
            <person name="Ohm R."/>
            <person name="Pangilinan J."/>
            <person name="Park H.-J."/>
            <person name="Ramirez L."/>
            <person name="Alfaro M."/>
            <person name="Sun H."/>
            <person name="Tritt A."/>
            <person name="Yoshinaga Y."/>
            <person name="Zwiers L.-H."/>
            <person name="Turgeon B."/>
            <person name="Goodwin S."/>
            <person name="Spatafora J."/>
            <person name="Crous P."/>
            <person name="Grigoriev I."/>
        </authorList>
    </citation>
    <scope>NUCLEOTIDE SEQUENCE</scope>
    <source>
        <strain evidence="1">CBS 109.77</strain>
    </source>
</reference>
<evidence type="ECO:0000313" key="2">
    <source>
        <dbReference type="Proteomes" id="UP000799757"/>
    </source>
</evidence>
<dbReference type="Proteomes" id="UP000799757">
    <property type="component" value="Unassembled WGS sequence"/>
</dbReference>
<dbReference type="EMBL" id="MU002187">
    <property type="protein sequence ID" value="KAF2788778.1"/>
    <property type="molecule type" value="Genomic_DNA"/>
</dbReference>
<accession>A0A6A6WXZ3</accession>
<gene>
    <name evidence="1" type="ORF">K505DRAFT_366174</name>
</gene>
<dbReference type="OrthoDB" id="1577640at2759"/>
<keyword evidence="2" id="KW-1185">Reference proteome</keyword>
<sequence>MVDPGTAVGVISLGLQVLQGLSNYYSQFASFSVEITTVVERIQSLCAIIDALDGAVQKLQRDEPISAAVRQCIDACKAGLRDLEVYQKKCGEITLVPTTIEDKIQLVKKRLLFPFRKGTLEDLQKILDRLQSNLDTIILALQLDTAILHDDRAKNKPDVLSRSLDLVHRRQIYGIELLETVSTTSSLQVEQIKNGSARVETSLEKMSSQLQNFQNVQDNVAQQLQSLASAMTHFQGQVPPPPLLIKDACDSYMSLTKPIGSLFKQQNKLSRRFEKGGAFTCSCPSVPRAVLEEILSWTGLDVNSEEHMIPSFIRLLTFERLGLTHTCHDHGHYKFGCDPKLPLAASEIFDIQFVENSDIDLLEDLLEEFEEAMQEHTGSIWDFIDGYWKDRMDQIMSERDKPIQEEEEQARQLGVTIHGYFGPEPQGNSITDEKPEWGSWEWFERKVSKIMDNV</sequence>
<evidence type="ECO:0000313" key="1">
    <source>
        <dbReference type="EMBL" id="KAF2788778.1"/>
    </source>
</evidence>
<organism evidence="1 2">
    <name type="scientific">Melanomma pulvis-pyrius CBS 109.77</name>
    <dbReference type="NCBI Taxonomy" id="1314802"/>
    <lineage>
        <taxon>Eukaryota</taxon>
        <taxon>Fungi</taxon>
        <taxon>Dikarya</taxon>
        <taxon>Ascomycota</taxon>
        <taxon>Pezizomycotina</taxon>
        <taxon>Dothideomycetes</taxon>
        <taxon>Pleosporomycetidae</taxon>
        <taxon>Pleosporales</taxon>
        <taxon>Melanommataceae</taxon>
        <taxon>Melanomma</taxon>
    </lineage>
</organism>
<evidence type="ECO:0008006" key="3">
    <source>
        <dbReference type="Google" id="ProtNLM"/>
    </source>
</evidence>